<protein>
    <submittedName>
        <fullName evidence="1">Type III secretion chaperone SycN</fullName>
    </submittedName>
</protein>
<dbReference type="GO" id="GO:0009306">
    <property type="term" value="P:protein secretion"/>
    <property type="evidence" value="ECO:0007669"/>
    <property type="project" value="InterPro"/>
</dbReference>
<gene>
    <name evidence="1" type="ORF">CA163_25120</name>
</gene>
<comment type="caution">
    <text evidence="1">The sequence shown here is derived from an EMBL/GenBank/DDBJ whole genome shotgun (WGS) entry which is preliminary data.</text>
</comment>
<dbReference type="Proteomes" id="UP000214596">
    <property type="component" value="Unassembled WGS sequence"/>
</dbReference>
<evidence type="ECO:0000313" key="1">
    <source>
        <dbReference type="EMBL" id="OXE30103.1"/>
    </source>
</evidence>
<name>A0A227J4S3_VIBPH</name>
<dbReference type="EMBL" id="NIXT01002557">
    <property type="protein sequence ID" value="OXE30103.1"/>
    <property type="molecule type" value="Genomic_DNA"/>
</dbReference>
<organism evidence="1 2">
    <name type="scientific">Vibrio parahaemolyticus</name>
    <dbReference type="NCBI Taxonomy" id="670"/>
    <lineage>
        <taxon>Bacteria</taxon>
        <taxon>Pseudomonadati</taxon>
        <taxon>Pseudomonadota</taxon>
        <taxon>Gammaproteobacteria</taxon>
        <taxon>Vibrionales</taxon>
        <taxon>Vibrionaceae</taxon>
        <taxon>Vibrio</taxon>
    </lineage>
</organism>
<accession>A0A227J4S3</accession>
<evidence type="ECO:0000313" key="2">
    <source>
        <dbReference type="Proteomes" id="UP000214596"/>
    </source>
</evidence>
<reference evidence="1 2" key="1">
    <citation type="journal article" date="2017" name="Appl. Environ. Microbiol.">
        <title>Parallel evolution of two clades of a major Atlantic endemic Vibrio parahaemolyticus pathogen lineage by independent acquisition of related pathogenicity islands.</title>
        <authorList>
            <person name="Xu F."/>
            <person name="Gonzalez-Escalona N."/>
            <person name="Drees K.P."/>
            <person name="Sebra R.P."/>
            <person name="Cooper V.S."/>
            <person name="Jones S.H."/>
            <person name="Whistler C.A."/>
        </authorList>
    </citation>
    <scope>NUCLEOTIDE SEQUENCE [LARGE SCALE GENOMIC DNA]</scope>
    <source>
        <strain evidence="1 2">MAVP-3</strain>
    </source>
</reference>
<dbReference type="STRING" id="670.ACZ92_16670"/>
<dbReference type="InterPro" id="IPR012673">
    <property type="entry name" value="T3SS_SynN"/>
</dbReference>
<dbReference type="Pfam" id="PF21665">
    <property type="entry name" value="Type_III_SycN"/>
    <property type="match status" value="1"/>
</dbReference>
<dbReference type="Gene3D" id="3.30.1460.10">
    <property type="match status" value="1"/>
</dbReference>
<dbReference type="AlphaFoldDB" id="A0A227J4S3"/>
<dbReference type="SUPFAM" id="SSF69635">
    <property type="entry name" value="Type III secretory system chaperone-like"/>
    <property type="match status" value="1"/>
</dbReference>
<feature type="non-terminal residue" evidence="1">
    <location>
        <position position="1"/>
    </location>
</feature>
<proteinExistence type="predicted"/>
<sequence>MKTGLLDDETLVFSAKIEGDEVTLPTLEQAFALLVRLHDEVAS</sequence>